<dbReference type="InterPro" id="IPR027417">
    <property type="entry name" value="P-loop_NTPase"/>
</dbReference>
<gene>
    <name evidence="4" type="ORF">TPC1_13767</name>
</gene>
<dbReference type="GO" id="GO:0005764">
    <property type="term" value="C:lysosome"/>
    <property type="evidence" value="ECO:0007669"/>
    <property type="project" value="TreeGrafter"/>
</dbReference>
<feature type="non-terminal residue" evidence="4">
    <location>
        <position position="230"/>
    </location>
</feature>
<dbReference type="Pfam" id="PF00071">
    <property type="entry name" value="Ras"/>
    <property type="match status" value="1"/>
</dbReference>
<dbReference type="Gene3D" id="3.40.50.300">
    <property type="entry name" value="P-loop containing nucleotide triphosphate hydrolases"/>
    <property type="match status" value="1"/>
</dbReference>
<feature type="non-terminal residue" evidence="4">
    <location>
        <position position="1"/>
    </location>
</feature>
<reference evidence="4" key="1">
    <citation type="submission" date="2015-07" db="EMBL/GenBank/DDBJ databases">
        <title>Adaptation to a free-living lifestyle via gene acquisitions in the diplomonad Trepomonas sp. PC1.</title>
        <authorList>
            <person name="Xu F."/>
            <person name="Jerlstrom-Hultqvist J."/>
            <person name="Kolisko M."/>
            <person name="Simpson A.G.B."/>
            <person name="Roger A.J."/>
            <person name="Svard S.G."/>
            <person name="Andersson J.O."/>
        </authorList>
    </citation>
    <scope>NUCLEOTIDE SEQUENCE</scope>
    <source>
        <strain evidence="4">PC1</strain>
    </source>
</reference>
<dbReference type="GO" id="GO:0003924">
    <property type="term" value="F:GTPase activity"/>
    <property type="evidence" value="ECO:0007669"/>
    <property type="project" value="InterPro"/>
</dbReference>
<dbReference type="GO" id="GO:0005525">
    <property type="term" value="F:GTP binding"/>
    <property type="evidence" value="ECO:0007669"/>
    <property type="project" value="UniProtKB-KW"/>
</dbReference>
<dbReference type="InterPro" id="IPR001806">
    <property type="entry name" value="Small_GTPase"/>
</dbReference>
<evidence type="ECO:0000256" key="3">
    <source>
        <dbReference type="ARBA" id="ARBA00023134"/>
    </source>
</evidence>
<dbReference type="GO" id="GO:0005770">
    <property type="term" value="C:late endosome"/>
    <property type="evidence" value="ECO:0007669"/>
    <property type="project" value="TreeGrafter"/>
</dbReference>
<sequence>KIKIIIVGSRQSGKSYLLHRYANKPFDQNLTIGVDFFLKPFLNKYKIIVWDTHNQFNFLQMYYRGAMLVFCCFDLSADYQLQLQYLSEQRVSSGQNNAKLIVLGTKCEREAYNLKTKVNLFQLTKFCSQENLCLVPVSAKSGLNVQYSFDLALAKLNLVKVVFRPHPKIDFQGKKVAKMLLHSTENQQTEEKAQKSGKPWLMVDEAKLVSKLLFFGLGDDLCSLKSAFCC</sequence>
<dbReference type="GO" id="GO:0090385">
    <property type="term" value="P:phagosome-lysosome fusion"/>
    <property type="evidence" value="ECO:0007669"/>
    <property type="project" value="TreeGrafter"/>
</dbReference>
<keyword evidence="2" id="KW-0547">Nucleotide-binding</keyword>
<protein>
    <submittedName>
        <fullName evidence="4">Rab-like protein</fullName>
    </submittedName>
</protein>
<evidence type="ECO:0000256" key="2">
    <source>
        <dbReference type="ARBA" id="ARBA00022741"/>
    </source>
</evidence>
<accession>A0A146KC12</accession>
<organism evidence="4">
    <name type="scientific">Trepomonas sp. PC1</name>
    <dbReference type="NCBI Taxonomy" id="1076344"/>
    <lineage>
        <taxon>Eukaryota</taxon>
        <taxon>Metamonada</taxon>
        <taxon>Diplomonadida</taxon>
        <taxon>Hexamitidae</taxon>
        <taxon>Hexamitinae</taxon>
        <taxon>Trepomonas</taxon>
    </lineage>
</organism>
<evidence type="ECO:0000256" key="1">
    <source>
        <dbReference type="ARBA" id="ARBA00006270"/>
    </source>
</evidence>
<dbReference type="PRINTS" id="PR00449">
    <property type="entry name" value="RASTRNSFRMNG"/>
</dbReference>
<keyword evidence="3" id="KW-0342">GTP-binding</keyword>
<dbReference type="PROSITE" id="PS51419">
    <property type="entry name" value="RAB"/>
    <property type="match status" value="1"/>
</dbReference>
<dbReference type="PANTHER" id="PTHR47981">
    <property type="entry name" value="RAB FAMILY"/>
    <property type="match status" value="1"/>
</dbReference>
<dbReference type="PANTHER" id="PTHR47981:SF20">
    <property type="entry name" value="RAS-RELATED PROTEIN RAB-7A"/>
    <property type="match status" value="1"/>
</dbReference>
<dbReference type="SUPFAM" id="SSF52540">
    <property type="entry name" value="P-loop containing nucleoside triphosphate hydrolases"/>
    <property type="match status" value="1"/>
</dbReference>
<comment type="similarity">
    <text evidence="1">Belongs to the small GTPase superfamily. Rab family.</text>
</comment>
<proteinExistence type="inferred from homology"/>
<name>A0A146KC12_9EUKA</name>
<evidence type="ECO:0000313" key="4">
    <source>
        <dbReference type="EMBL" id="JAP93798.1"/>
    </source>
</evidence>
<dbReference type="GO" id="GO:0045335">
    <property type="term" value="C:phagocytic vesicle"/>
    <property type="evidence" value="ECO:0007669"/>
    <property type="project" value="TreeGrafter"/>
</dbReference>
<dbReference type="SMART" id="SM00175">
    <property type="entry name" value="RAB"/>
    <property type="match status" value="1"/>
</dbReference>
<dbReference type="AlphaFoldDB" id="A0A146KC12"/>
<dbReference type="EMBL" id="GDID01002808">
    <property type="protein sequence ID" value="JAP93798.1"/>
    <property type="molecule type" value="Transcribed_RNA"/>
</dbReference>